<evidence type="ECO:0000313" key="2">
    <source>
        <dbReference type="Proteomes" id="UP000198817"/>
    </source>
</evidence>
<dbReference type="InterPro" id="IPR016024">
    <property type="entry name" value="ARM-type_fold"/>
</dbReference>
<dbReference type="InterPro" id="IPR014825">
    <property type="entry name" value="DNA_alkylation"/>
</dbReference>
<dbReference type="AlphaFoldDB" id="A0A1I7FH51"/>
<dbReference type="CDD" id="cd06561">
    <property type="entry name" value="AlkD_like"/>
    <property type="match status" value="1"/>
</dbReference>
<name>A0A1I7FH51_9FIRM</name>
<organism evidence="1 2">
    <name type="scientific">Eubacterium pyruvativorans</name>
    <dbReference type="NCBI Taxonomy" id="155865"/>
    <lineage>
        <taxon>Bacteria</taxon>
        <taxon>Bacillati</taxon>
        <taxon>Bacillota</taxon>
        <taxon>Clostridia</taxon>
        <taxon>Eubacteriales</taxon>
        <taxon>Eubacteriaceae</taxon>
        <taxon>Eubacterium</taxon>
    </lineage>
</organism>
<dbReference type="Gene3D" id="1.25.10.90">
    <property type="match status" value="1"/>
</dbReference>
<dbReference type="EMBL" id="FPBT01000002">
    <property type="protein sequence ID" value="SFU35532.1"/>
    <property type="molecule type" value="Genomic_DNA"/>
</dbReference>
<protein>
    <submittedName>
        <fullName evidence="1">3-methyladenine DNA glycosylase AlkD</fullName>
    </submittedName>
</protein>
<proteinExistence type="predicted"/>
<dbReference type="OrthoDB" id="9784740at2"/>
<accession>A0A1I7FH51</accession>
<dbReference type="Proteomes" id="UP000198817">
    <property type="component" value="Unassembled WGS sequence"/>
</dbReference>
<reference evidence="1 2" key="1">
    <citation type="submission" date="2016-10" db="EMBL/GenBank/DDBJ databases">
        <authorList>
            <person name="de Groot N.N."/>
        </authorList>
    </citation>
    <scope>NUCLEOTIDE SEQUENCE [LARGE SCALE GENOMIC DNA]</scope>
    <source>
        <strain evidence="1 2">KHGC13</strain>
    </source>
</reference>
<evidence type="ECO:0000313" key="1">
    <source>
        <dbReference type="EMBL" id="SFU35532.1"/>
    </source>
</evidence>
<dbReference type="RefSeq" id="WP_090469851.1">
    <property type="nucleotide sequence ID" value="NZ_FOWF01000001.1"/>
</dbReference>
<keyword evidence="2" id="KW-1185">Reference proteome</keyword>
<dbReference type="Pfam" id="PF08713">
    <property type="entry name" value="DNA_alkylation"/>
    <property type="match status" value="1"/>
</dbReference>
<dbReference type="PANTHER" id="PTHR34070">
    <property type="entry name" value="ARMADILLO-TYPE FOLD"/>
    <property type="match status" value="1"/>
</dbReference>
<dbReference type="PANTHER" id="PTHR34070:SF1">
    <property type="entry name" value="DNA ALKYLATION REPAIR PROTEIN"/>
    <property type="match status" value="1"/>
</dbReference>
<sequence length="231" mass="27666">MRTEEIRKELFLMQDRKYRDFQSRLMPTVDPERMIGVRTPALRKLAKEMGKSGDSASFLAELPHWYFDENQLHAFLLSEMKDFPRCMEEVERFLPYIDNWATCDQLSPKVFRKHRKELLLRIPEWIRSKETYTIRFGIGMLMQHFLDEDFDPAYLEMVAALRSEEYYVNMMIAWYFATALAKQYDAALPLMENRRLSGWTHNKAIQKALESFRVTPEHKEVLRSLRVRRGK</sequence>
<dbReference type="SUPFAM" id="SSF48371">
    <property type="entry name" value="ARM repeat"/>
    <property type="match status" value="1"/>
</dbReference>
<gene>
    <name evidence="1" type="ORF">SAMN05216508_102135</name>
</gene>